<keyword evidence="5 16" id="KW-0055">Arginine biosynthesis</keyword>
<dbReference type="SUPFAM" id="SSF52440">
    <property type="entry name" value="PreATP-grasp domain"/>
    <property type="match status" value="2"/>
</dbReference>
<feature type="binding site" evidence="16">
    <location>
        <position position="839"/>
    </location>
    <ligand>
        <name>Mn(2+)</name>
        <dbReference type="ChEBI" id="CHEBI:29035"/>
        <label>4</label>
    </ligand>
</feature>
<dbReference type="NCBIfam" id="NF003671">
    <property type="entry name" value="PRK05294.1"/>
    <property type="match status" value="1"/>
</dbReference>
<dbReference type="FunFam" id="3.30.1490.20:FF:000001">
    <property type="entry name" value="Carbamoyl-phosphate synthase large chain"/>
    <property type="match status" value="1"/>
</dbReference>
<feature type="region of interest" description="Allosteric domain" evidence="16">
    <location>
        <begin position="937"/>
        <end position="1074"/>
    </location>
</feature>
<comment type="similarity">
    <text evidence="4 16">Belongs to the CarB family.</text>
</comment>
<feature type="binding site" evidence="16">
    <location>
        <position position="285"/>
    </location>
    <ligand>
        <name>Mg(2+)</name>
        <dbReference type="ChEBI" id="CHEBI:18420"/>
        <label>1</label>
    </ligand>
</feature>
<feature type="binding site" evidence="16">
    <location>
        <position position="299"/>
    </location>
    <ligand>
        <name>Mn(2+)</name>
        <dbReference type="ChEBI" id="CHEBI:29035"/>
        <label>1</label>
    </ligand>
</feature>
<dbReference type="Gene3D" id="3.30.470.20">
    <property type="entry name" value="ATP-grasp fold, B domain"/>
    <property type="match status" value="2"/>
</dbReference>
<dbReference type="GO" id="GO:0046872">
    <property type="term" value="F:metal ion binding"/>
    <property type="evidence" value="ECO:0007669"/>
    <property type="project" value="UniProtKB-KW"/>
</dbReference>
<dbReference type="GO" id="GO:0005524">
    <property type="term" value="F:ATP binding"/>
    <property type="evidence" value="ECO:0007669"/>
    <property type="project" value="UniProtKB-UniRule"/>
</dbReference>
<dbReference type="InterPro" id="IPR016185">
    <property type="entry name" value="PreATP-grasp_dom_sf"/>
</dbReference>
<feature type="binding site" evidence="16">
    <location>
        <position position="784"/>
    </location>
    <ligand>
        <name>ATP</name>
        <dbReference type="ChEBI" id="CHEBI:30616"/>
        <label>2</label>
    </ligand>
</feature>
<dbReference type="InterPro" id="IPR005479">
    <property type="entry name" value="CPAse_ATP-bd"/>
</dbReference>
<feature type="binding site" evidence="16">
    <location>
        <position position="839"/>
    </location>
    <ligand>
        <name>Mn(2+)</name>
        <dbReference type="ChEBI" id="CHEBI:29035"/>
        <label>3</label>
    </ligand>
</feature>
<dbReference type="Gene3D" id="3.40.50.20">
    <property type="match status" value="2"/>
</dbReference>
<gene>
    <name evidence="16 19" type="primary">carB</name>
    <name evidence="19" type="ORF">AKJ53_00245</name>
</gene>
<dbReference type="Pfam" id="PF25596">
    <property type="entry name" value="CPSase_L_D1"/>
    <property type="match status" value="2"/>
</dbReference>
<evidence type="ECO:0000256" key="16">
    <source>
        <dbReference type="HAMAP-Rule" id="MF_01210"/>
    </source>
</evidence>
<feature type="binding site" evidence="16">
    <location>
        <position position="285"/>
    </location>
    <ligand>
        <name>ATP</name>
        <dbReference type="ChEBI" id="CHEBI:30616"/>
        <label>1</label>
    </ligand>
</feature>
<feature type="domain" description="ATP-grasp" evidence="17">
    <location>
        <begin position="677"/>
        <end position="868"/>
    </location>
</feature>
<dbReference type="PROSITE" id="PS00866">
    <property type="entry name" value="CPSASE_1"/>
    <property type="match status" value="2"/>
</dbReference>
<feature type="binding site" evidence="16">
    <location>
        <position position="299"/>
    </location>
    <ligand>
        <name>Mg(2+)</name>
        <dbReference type="ChEBI" id="CHEBI:18420"/>
        <label>2</label>
    </ligand>
</feature>
<evidence type="ECO:0000313" key="20">
    <source>
        <dbReference type="Proteomes" id="UP000070491"/>
    </source>
</evidence>
<comment type="caution">
    <text evidence="16">Lacks conserved residue(s) required for the propagation of feature annotation.</text>
</comment>
<dbReference type="InterPro" id="IPR036914">
    <property type="entry name" value="MGS-like_dom_sf"/>
</dbReference>
<evidence type="ECO:0000256" key="7">
    <source>
        <dbReference type="ARBA" id="ARBA00022605"/>
    </source>
</evidence>
<dbReference type="EMBL" id="LHYG01000002">
    <property type="protein sequence ID" value="KXB06466.1"/>
    <property type="molecule type" value="Genomic_DNA"/>
</dbReference>
<dbReference type="SUPFAM" id="SSF52335">
    <property type="entry name" value="Methylglyoxal synthase-like"/>
    <property type="match status" value="1"/>
</dbReference>
<feature type="binding site" evidence="16">
    <location>
        <position position="839"/>
    </location>
    <ligand>
        <name>Mg(2+)</name>
        <dbReference type="ChEBI" id="CHEBI:18420"/>
        <label>3</label>
    </ligand>
</feature>
<feature type="domain" description="MGS-like" evidence="18">
    <location>
        <begin position="935"/>
        <end position="1074"/>
    </location>
</feature>
<dbReference type="SMART" id="SM00851">
    <property type="entry name" value="MGS"/>
    <property type="match status" value="1"/>
</dbReference>
<evidence type="ECO:0000256" key="5">
    <source>
        <dbReference type="ARBA" id="ARBA00022571"/>
    </source>
</evidence>
<feature type="binding site" evidence="16">
    <location>
        <position position="841"/>
    </location>
    <ligand>
        <name>Mn(2+)</name>
        <dbReference type="ChEBI" id="CHEBI:29035"/>
        <label>4</label>
    </ligand>
</feature>
<dbReference type="UniPathway" id="UPA00068">
    <property type="reaction ID" value="UER00171"/>
</dbReference>
<dbReference type="InterPro" id="IPR005480">
    <property type="entry name" value="CPSase_lsu_oligo"/>
</dbReference>
<feature type="binding site" evidence="16">
    <location>
        <position position="241"/>
    </location>
    <ligand>
        <name>ATP</name>
        <dbReference type="ChEBI" id="CHEBI:30616"/>
        <label>1</label>
    </ligand>
</feature>
<dbReference type="EC" id="6.3.5.5" evidence="16"/>
<dbReference type="SUPFAM" id="SSF48108">
    <property type="entry name" value="Carbamoyl phosphate synthetase, large subunit connection domain"/>
    <property type="match status" value="1"/>
</dbReference>
<dbReference type="PATRIC" id="fig|1698282.3.peg.180"/>
<dbReference type="InterPro" id="IPR036897">
    <property type="entry name" value="CarbamoylP_synth_lsu_oligo_sf"/>
</dbReference>
<evidence type="ECO:0000256" key="6">
    <source>
        <dbReference type="ARBA" id="ARBA00022598"/>
    </source>
</evidence>
<feature type="binding site" evidence="16">
    <location>
        <position position="299"/>
    </location>
    <ligand>
        <name>Mg(2+)</name>
        <dbReference type="ChEBI" id="CHEBI:18420"/>
        <label>1</label>
    </ligand>
</feature>
<feature type="domain" description="ATP-grasp" evidence="17">
    <location>
        <begin position="133"/>
        <end position="328"/>
    </location>
</feature>
<feature type="binding site" evidence="16">
    <location>
        <position position="301"/>
    </location>
    <ligand>
        <name>Mn(2+)</name>
        <dbReference type="ChEBI" id="CHEBI:29035"/>
        <label>2</label>
    </ligand>
</feature>
<feature type="binding site" evidence="16">
    <location>
        <position position="839"/>
    </location>
    <ligand>
        <name>Mg(2+)</name>
        <dbReference type="ChEBI" id="CHEBI:18420"/>
        <label>4</label>
    </ligand>
</feature>
<feature type="binding site" evidence="16">
    <location>
        <position position="285"/>
    </location>
    <ligand>
        <name>Mn(2+)</name>
        <dbReference type="ChEBI" id="CHEBI:29035"/>
        <label>1</label>
    </ligand>
</feature>
<feature type="binding site" evidence="16">
    <location>
        <position position="786"/>
    </location>
    <ligand>
        <name>ATP</name>
        <dbReference type="ChEBI" id="CHEBI:30616"/>
        <label>2</label>
    </ligand>
</feature>
<feature type="binding site" evidence="16">
    <location>
        <position position="713"/>
    </location>
    <ligand>
        <name>ATP</name>
        <dbReference type="ChEBI" id="CHEBI:30616"/>
        <label>2</label>
    </ligand>
</feature>
<dbReference type="CDD" id="cd01424">
    <property type="entry name" value="MGS_CPS_II"/>
    <property type="match status" value="1"/>
</dbReference>
<evidence type="ECO:0000259" key="18">
    <source>
        <dbReference type="PROSITE" id="PS51855"/>
    </source>
</evidence>
<dbReference type="FunFam" id="3.40.50.20:FF:000001">
    <property type="entry name" value="Carbamoyl-phosphate synthase large chain"/>
    <property type="match status" value="1"/>
</dbReference>
<dbReference type="FunFam" id="1.10.1030.10:FF:000002">
    <property type="entry name" value="Carbamoyl-phosphate synthase large chain"/>
    <property type="match status" value="1"/>
</dbReference>
<dbReference type="InterPro" id="IPR005483">
    <property type="entry name" value="CPSase_dom"/>
</dbReference>
<evidence type="ECO:0000256" key="9">
    <source>
        <dbReference type="ARBA" id="ARBA00022737"/>
    </source>
</evidence>
<name>A0A133VJ45_9EURY</name>
<feature type="binding site" evidence="16">
    <location>
        <position position="827"/>
    </location>
    <ligand>
        <name>ATP</name>
        <dbReference type="ChEBI" id="CHEBI:30616"/>
        <label>2</label>
    </ligand>
</feature>
<feature type="binding site" evidence="16">
    <location>
        <position position="299"/>
    </location>
    <ligand>
        <name>Mn(2+)</name>
        <dbReference type="ChEBI" id="CHEBI:29035"/>
        <label>2</label>
    </ligand>
</feature>
<dbReference type="InterPro" id="IPR033937">
    <property type="entry name" value="MGS_CPS_CarB"/>
</dbReference>
<comment type="caution">
    <text evidence="19">The sequence shown here is derived from an EMBL/GenBank/DDBJ whole genome shotgun (WGS) entry which is preliminary data.</text>
</comment>
<dbReference type="GO" id="GO:0004087">
    <property type="term" value="F:carbamoyl-phosphate synthase (ammonia) activity"/>
    <property type="evidence" value="ECO:0007669"/>
    <property type="project" value="UniProtKB-EC"/>
</dbReference>
<dbReference type="GO" id="GO:0044205">
    <property type="term" value="P:'de novo' UMP biosynthetic process"/>
    <property type="evidence" value="ECO:0007669"/>
    <property type="project" value="UniProtKB-UniRule"/>
</dbReference>
<feature type="binding site" evidence="16">
    <location>
        <position position="787"/>
    </location>
    <ligand>
        <name>ATP</name>
        <dbReference type="ChEBI" id="CHEBI:30616"/>
        <label>2</label>
    </ligand>
</feature>
<feature type="binding site" evidence="16">
    <location>
        <position position="299"/>
    </location>
    <ligand>
        <name>ATP</name>
        <dbReference type="ChEBI" id="CHEBI:30616"/>
        <label>1</label>
    </ligand>
</feature>
<dbReference type="Pfam" id="PF02142">
    <property type="entry name" value="MGS"/>
    <property type="match status" value="1"/>
</dbReference>
<comment type="domain">
    <text evidence="16">The large subunit is composed of 2 ATP-grasp domains that are involved in binding the 2 ATP molecules needed for carbamoyl phosphate synthesis. The N-terminal ATP-grasp domain (referred to as the carboxyphosphate synthetic component) catalyzes the ATP-dependent phosphorylation of hydrogencarbonate to carboxyphosphate and the subsequent nucleophilic attack by ammonia to form a carbamate intermediate. The C-terminal ATP-grasp domain (referred to as the carbamoyl phosphate synthetic component) then catalyzes the phosphorylation of carbamate with the second ATP to form the end product carbamoyl phosphate. The reactive and unstable enzyme intermediates are sequentially channeled from one active site to the next through the interior of the protein over a distance of at least 96 A.</text>
</comment>
<comment type="function">
    <text evidence="16">Large subunit of the glutamine-dependent carbamoyl phosphate synthetase (CPSase). CPSase catalyzes the formation of carbamoyl phosphate from the ammonia moiety of glutamine, carbonate, and phosphate donated by ATP, constituting the first step of 2 biosynthetic pathways, one leading to arginine and/or urea and the other to pyrimidine nucleotides. The large subunit (synthetase) binds the substrates ammonia (free or transferred from glutamine from the small subunit), hydrogencarbonate and ATP and carries out an ATP-coupled ligase reaction, activating hydrogencarbonate by forming carboxy phosphate which reacts with ammonia to form carbamoyl phosphate.</text>
</comment>
<evidence type="ECO:0000256" key="12">
    <source>
        <dbReference type="ARBA" id="ARBA00022842"/>
    </source>
</evidence>
<dbReference type="InterPro" id="IPR058047">
    <property type="entry name" value="CPSase_preATP-grasp"/>
</dbReference>
<evidence type="ECO:0000256" key="3">
    <source>
        <dbReference type="ARBA" id="ARBA00005077"/>
    </source>
</evidence>
<dbReference type="PROSITE" id="PS50975">
    <property type="entry name" value="ATP_GRASP"/>
    <property type="match status" value="2"/>
</dbReference>
<dbReference type="FunFam" id="3.30.470.20:FF:000013">
    <property type="entry name" value="Carbamoyl-phosphate synthase large chain"/>
    <property type="match status" value="1"/>
</dbReference>
<comment type="catalytic activity">
    <reaction evidence="15 16">
        <text>hydrogencarbonate + NH4(+) + 2 ATP = carbamoyl phosphate + 2 ADP + phosphate + 2 H(+)</text>
        <dbReference type="Rhea" id="RHEA:18029"/>
        <dbReference type="ChEBI" id="CHEBI:15378"/>
        <dbReference type="ChEBI" id="CHEBI:17544"/>
        <dbReference type="ChEBI" id="CHEBI:28938"/>
        <dbReference type="ChEBI" id="CHEBI:30616"/>
        <dbReference type="ChEBI" id="CHEBI:43474"/>
        <dbReference type="ChEBI" id="CHEBI:58228"/>
        <dbReference type="ChEBI" id="CHEBI:456216"/>
        <dbReference type="EC" id="6.3.4.16"/>
    </reaction>
</comment>
<dbReference type="PANTHER" id="PTHR11405">
    <property type="entry name" value="CARBAMOYLTRANSFERASE FAMILY MEMBER"/>
    <property type="match status" value="1"/>
</dbReference>
<dbReference type="PANTHER" id="PTHR11405:SF53">
    <property type="entry name" value="CARBAMOYL-PHOSPHATE SYNTHASE [AMMONIA], MITOCHONDRIAL"/>
    <property type="match status" value="1"/>
</dbReference>
<keyword evidence="6 16" id="KW-0436">Ligase</keyword>
<feature type="binding site" evidence="16">
    <location>
        <position position="841"/>
    </location>
    <ligand>
        <name>Mg(2+)</name>
        <dbReference type="ChEBI" id="CHEBI:18420"/>
        <label>4</label>
    </ligand>
</feature>
<feature type="binding site" evidence="16">
    <location>
        <position position="176"/>
    </location>
    <ligand>
        <name>ATP</name>
        <dbReference type="ChEBI" id="CHEBI:30616"/>
        <label>1</label>
    </ligand>
</feature>
<feature type="binding site" evidence="16">
    <location>
        <position position="208"/>
    </location>
    <ligand>
        <name>ATP</name>
        <dbReference type="ChEBI" id="CHEBI:30616"/>
        <label>1</label>
    </ligand>
</feature>
<comment type="pathway">
    <text evidence="3 16">Amino-acid biosynthesis; L-arginine biosynthesis; carbamoyl phosphate from bicarbonate: step 1/1.</text>
</comment>
<evidence type="ECO:0000256" key="11">
    <source>
        <dbReference type="ARBA" id="ARBA00022840"/>
    </source>
</evidence>
<dbReference type="HAMAP" id="MF_01210_B">
    <property type="entry name" value="CPSase_L_chain_B"/>
    <property type="match status" value="1"/>
</dbReference>
<feature type="binding site" evidence="16">
    <location>
        <position position="827"/>
    </location>
    <ligand>
        <name>Mg(2+)</name>
        <dbReference type="ChEBI" id="CHEBI:18420"/>
        <label>3</label>
    </ligand>
</feature>
<evidence type="ECO:0000256" key="10">
    <source>
        <dbReference type="ARBA" id="ARBA00022741"/>
    </source>
</evidence>
<comment type="cofactor">
    <cofactor evidence="16">
        <name>Mg(2+)</name>
        <dbReference type="ChEBI" id="CHEBI:18420"/>
    </cofactor>
    <cofactor evidence="16">
        <name>Mn(2+)</name>
        <dbReference type="ChEBI" id="CHEBI:29035"/>
    </cofactor>
    <text evidence="16">Binds 4 Mg(2+) or Mn(2+) ions per subunit.</text>
</comment>
<dbReference type="Proteomes" id="UP000070491">
    <property type="component" value="Unassembled WGS sequence"/>
</dbReference>
<feature type="binding site" evidence="16">
    <location>
        <position position="169"/>
    </location>
    <ligand>
        <name>ATP</name>
        <dbReference type="ChEBI" id="CHEBI:30616"/>
        <label>1</label>
    </ligand>
</feature>
<keyword evidence="11 16" id="KW-0067">ATP-binding</keyword>
<keyword evidence="14" id="KW-0464">Manganese</keyword>
<dbReference type="GO" id="GO:0006541">
    <property type="term" value="P:glutamine metabolic process"/>
    <property type="evidence" value="ECO:0007669"/>
    <property type="project" value="TreeGrafter"/>
</dbReference>
<keyword evidence="20" id="KW-1185">Reference proteome</keyword>
<proteinExistence type="inferred from homology"/>
<dbReference type="EC" id="6.3.4.16" evidence="16"/>
<protein>
    <recommendedName>
        <fullName evidence="16">Carbamoyl phosphate synthase large chain</fullName>
        <ecNumber evidence="16">6.3.4.16</ecNumber>
        <ecNumber evidence="16">6.3.5.5</ecNumber>
    </recommendedName>
    <alternativeName>
        <fullName evidence="16">Carbamoyl phosphate synthetase ammonia chain</fullName>
    </alternativeName>
</protein>
<dbReference type="PROSITE" id="PS51855">
    <property type="entry name" value="MGS"/>
    <property type="match status" value="1"/>
</dbReference>
<keyword evidence="13 16" id="KW-0665">Pyrimidine biosynthesis</keyword>
<dbReference type="NCBIfam" id="TIGR01369">
    <property type="entry name" value="CPSaseII_lrg"/>
    <property type="match status" value="1"/>
</dbReference>
<dbReference type="Gene3D" id="1.10.1030.10">
    <property type="entry name" value="Carbamoyl-phosphate synthetase, large subunit oligomerisation domain"/>
    <property type="match status" value="1"/>
</dbReference>
<dbReference type="UniPathway" id="UPA00070">
    <property type="reaction ID" value="UER00115"/>
</dbReference>
<feature type="binding site" evidence="16">
    <location>
        <position position="215"/>
    </location>
    <ligand>
        <name>ATP</name>
        <dbReference type="ChEBI" id="CHEBI:30616"/>
        <label>1</label>
    </ligand>
</feature>
<dbReference type="Pfam" id="PF02786">
    <property type="entry name" value="CPSase_L_D2"/>
    <property type="match status" value="2"/>
</dbReference>
<dbReference type="GO" id="GO:0006526">
    <property type="term" value="P:L-arginine biosynthetic process"/>
    <property type="evidence" value="ECO:0007669"/>
    <property type="project" value="UniProtKB-UniRule"/>
</dbReference>
<dbReference type="InterPro" id="IPR011761">
    <property type="entry name" value="ATP-grasp"/>
</dbReference>
<dbReference type="SMART" id="SM01096">
    <property type="entry name" value="CPSase_L_D3"/>
    <property type="match status" value="1"/>
</dbReference>
<reference evidence="19 20" key="1">
    <citation type="journal article" date="2016" name="Sci. Rep.">
        <title>Metabolic traits of an uncultured archaeal lineage -MSBL1- from brine pools of the Red Sea.</title>
        <authorList>
            <person name="Mwirichia R."/>
            <person name="Alam I."/>
            <person name="Rashid M."/>
            <person name="Vinu M."/>
            <person name="Ba-Alawi W."/>
            <person name="Anthony Kamau A."/>
            <person name="Kamanda Ngugi D."/>
            <person name="Goker M."/>
            <person name="Klenk H.P."/>
            <person name="Bajic V."/>
            <person name="Stingl U."/>
        </authorList>
    </citation>
    <scope>NUCLEOTIDE SEQUENCE [LARGE SCALE GENOMIC DNA]</scope>
    <source>
        <strain evidence="19">SCGC-AAA382F02</strain>
    </source>
</reference>
<feature type="binding site" evidence="16">
    <location>
        <position position="301"/>
    </location>
    <ligand>
        <name>Mg(2+)</name>
        <dbReference type="ChEBI" id="CHEBI:18420"/>
        <label>2</label>
    </ligand>
</feature>
<dbReference type="FunFam" id="3.40.50.20:FF:000003">
    <property type="entry name" value="Carbamoyl-phosphate synthase large chain"/>
    <property type="match status" value="1"/>
</dbReference>
<feature type="binding site" evidence="16">
    <location>
        <position position="243"/>
    </location>
    <ligand>
        <name>ATP</name>
        <dbReference type="ChEBI" id="CHEBI:30616"/>
        <label>1</label>
    </ligand>
</feature>
<keyword evidence="12" id="KW-0460">Magnesium</keyword>
<evidence type="ECO:0000256" key="13">
    <source>
        <dbReference type="ARBA" id="ARBA00022975"/>
    </source>
</evidence>
<comment type="catalytic activity">
    <reaction evidence="16">
        <text>hydrogencarbonate + L-glutamine + 2 ATP + H2O = carbamoyl phosphate + L-glutamate + 2 ADP + phosphate + 2 H(+)</text>
        <dbReference type="Rhea" id="RHEA:18633"/>
        <dbReference type="ChEBI" id="CHEBI:15377"/>
        <dbReference type="ChEBI" id="CHEBI:15378"/>
        <dbReference type="ChEBI" id="CHEBI:17544"/>
        <dbReference type="ChEBI" id="CHEBI:29985"/>
        <dbReference type="ChEBI" id="CHEBI:30616"/>
        <dbReference type="ChEBI" id="CHEBI:43474"/>
        <dbReference type="ChEBI" id="CHEBI:58228"/>
        <dbReference type="ChEBI" id="CHEBI:58359"/>
        <dbReference type="ChEBI" id="CHEBI:456216"/>
        <dbReference type="EC" id="6.3.5.5"/>
    </reaction>
</comment>
<evidence type="ECO:0000256" key="1">
    <source>
        <dbReference type="ARBA" id="ARBA00001936"/>
    </source>
</evidence>
<feature type="binding site" evidence="16">
    <location>
        <position position="759"/>
    </location>
    <ligand>
        <name>ATP</name>
        <dbReference type="ChEBI" id="CHEBI:30616"/>
        <label>2</label>
    </ligand>
</feature>
<dbReference type="AlphaFoldDB" id="A0A133VJ45"/>
<evidence type="ECO:0000256" key="15">
    <source>
        <dbReference type="ARBA" id="ARBA00047359"/>
    </source>
</evidence>
<sequence>MPKRTDIESIMVIGSGPIKIGQACEFDYSGSQACKALNEEGYKTVLMNSNPATIMTDFDMADRTYIEPLTPEFATKIIEKENPDALLPTLGAQEGLNIASTLSEEGILEKHDVELIGAKADAIQKAEDRTSFKNAMDKINVPRLESEAANTVEESLEIADRIGYPVVVRPAYTLGGSGGGSAYNQEELSEIAERGINRSRINQVLIEKSAEGWKEYELEVMRDLSDNVVIICTVENMDPMGIHTGDSITCAPSQTLTDKEYQRMRDYSIDIIREIGVETGGSNIQFAVNPENGRMIVVEMNPRVSRSSALASKATGFPIAKIAAKLAVGLTLDEIPNDITKETPASFEPTIDYTVVKSPRWPFDKLPEVETTLTTQMKSVGETMSIGRTFEEALQKAMRSLEVGRSGLGSDGNSVELENVDLKRKLSRPNDERIFYIRHALLERYSVEEISELTKIDPWFIAKIENIVEFEEKIKEYESLEDLPQDFFKEAKKFGFSDKQLAFLLNTEEKEVRDLRREKGITPTYKEVDTCAAEFEAKTPYYYSSYGDEDETSETEEESIMILGSGPNRIGQGIEFDYCCVECAFALEEEGYETIMVNSNPETVSTDYDTSDKLYFEPLTSEDVLEIIEAENPKGIIVQFGGQTPLNIAEELEKEGVNVLGTSPKSIDMSEDRKQFGEMIDKLDLAQPEGGTGQSYEEALKIAREIGYPVLVRPSYVLGGRGMKIVYTEKELKNYMTEAIEISPDKPILIDKFLEEATEVEVDALSDGEDVVLGGIMEHTEEAGVHSGDSACVFPPQSISKNAVEEIKRATHSMAKELNVIGLMNIQFAVKNDQVYVLEVNPRASRTIPYLSKSTGVPLAKVATKVMTGKSLKELGFTEEIEVDHVSVKEAVFSFLNLPGADTVLGPEMKATGEAMGIDSDFGKAYYKSQISAGMALPESGNVFISVRNKDLREVTLIASNLENLGFDIYATKGTGKRLKNMGVEVEIVPKVSDIERPNILDLIKSKKIDLIINTPVGKGAKSDEFKIRSAAVNFDIPYITTVAGASAAVNAIKRIKKGTISVKPIQEYAEEIE</sequence>
<keyword evidence="9 16" id="KW-0677">Repeat</keyword>
<evidence type="ECO:0000256" key="4">
    <source>
        <dbReference type="ARBA" id="ARBA00009799"/>
    </source>
</evidence>
<evidence type="ECO:0000313" key="19">
    <source>
        <dbReference type="EMBL" id="KXB06466.1"/>
    </source>
</evidence>
<comment type="cofactor">
    <cofactor evidence="1">
        <name>Mn(2+)</name>
        <dbReference type="ChEBI" id="CHEBI:29035"/>
    </cofactor>
</comment>
<dbReference type="FunFam" id="3.30.470.20:FF:000007">
    <property type="entry name" value="Carbamoyl-phosphate synthase large chain"/>
    <property type="match status" value="1"/>
</dbReference>
<evidence type="ECO:0000256" key="14">
    <source>
        <dbReference type="ARBA" id="ARBA00023211"/>
    </source>
</evidence>
<comment type="pathway">
    <text evidence="2 16">Pyrimidine metabolism; UMP biosynthesis via de novo pathway; (S)-dihydroorotate from bicarbonate: step 1/3.</text>
</comment>
<dbReference type="Gene3D" id="3.40.50.1380">
    <property type="entry name" value="Methylglyoxal synthase-like domain"/>
    <property type="match status" value="1"/>
</dbReference>
<feature type="binding site" evidence="16">
    <location>
        <position position="129"/>
    </location>
    <ligand>
        <name>ATP</name>
        <dbReference type="ChEBI" id="CHEBI:30616"/>
        <label>1</label>
    </ligand>
</feature>
<evidence type="ECO:0000256" key="8">
    <source>
        <dbReference type="ARBA" id="ARBA00022723"/>
    </source>
</evidence>
<dbReference type="PRINTS" id="PR00098">
    <property type="entry name" value="CPSASE"/>
</dbReference>
<feature type="binding site" evidence="16">
    <location>
        <position position="242"/>
    </location>
    <ligand>
        <name>ATP</name>
        <dbReference type="ChEBI" id="CHEBI:30616"/>
        <label>1</label>
    </ligand>
</feature>
<feature type="binding site" evidence="16">
    <location>
        <position position="175"/>
    </location>
    <ligand>
        <name>ATP</name>
        <dbReference type="ChEBI" id="CHEBI:30616"/>
        <label>1</label>
    </ligand>
</feature>
<dbReference type="GO" id="GO:0005737">
    <property type="term" value="C:cytoplasm"/>
    <property type="evidence" value="ECO:0007669"/>
    <property type="project" value="TreeGrafter"/>
</dbReference>
<evidence type="ECO:0000259" key="17">
    <source>
        <dbReference type="PROSITE" id="PS50975"/>
    </source>
</evidence>
<feature type="binding site" evidence="16">
    <location>
        <position position="752"/>
    </location>
    <ligand>
        <name>ATP</name>
        <dbReference type="ChEBI" id="CHEBI:30616"/>
        <label>2</label>
    </ligand>
</feature>
<dbReference type="InterPro" id="IPR006275">
    <property type="entry name" value="CPSase_lsu"/>
</dbReference>
<feature type="binding site" evidence="16">
    <location>
        <position position="827"/>
    </location>
    <ligand>
        <name>Mn(2+)</name>
        <dbReference type="ChEBI" id="CHEBI:29035"/>
        <label>3</label>
    </ligand>
</feature>
<feature type="binding site" evidence="16">
    <location>
        <position position="839"/>
    </location>
    <ligand>
        <name>ATP</name>
        <dbReference type="ChEBI" id="CHEBI:30616"/>
        <label>2</label>
    </ligand>
</feature>
<accession>A0A133VJ45</accession>
<dbReference type="GO" id="GO:0004088">
    <property type="term" value="F:carbamoyl-phosphate synthase (glutamine-hydrolyzing) activity"/>
    <property type="evidence" value="ECO:0007669"/>
    <property type="project" value="UniProtKB-UniRule"/>
</dbReference>
<feature type="region of interest" description="Carboxyphosphate synthetic domain" evidence="16">
    <location>
        <begin position="1"/>
        <end position="402"/>
    </location>
</feature>
<keyword evidence="7 16" id="KW-0028">Amino-acid biosynthesis</keyword>
<comment type="subunit">
    <text evidence="16">Composed of two chains; the small (or glutamine) chain promotes the hydrolysis of glutamine to ammonia, which is used by the large (or ammonia) chain to synthesize carbamoyl phosphate. Tetramer of heterodimers (alpha,beta)4.</text>
</comment>
<feature type="binding site" evidence="16">
    <location>
        <position position="754"/>
    </location>
    <ligand>
        <name>ATP</name>
        <dbReference type="ChEBI" id="CHEBI:30616"/>
        <label>2</label>
    </ligand>
</feature>
<dbReference type="Pfam" id="PF02787">
    <property type="entry name" value="CPSase_L_D3"/>
    <property type="match status" value="1"/>
</dbReference>
<dbReference type="SUPFAM" id="SSF56059">
    <property type="entry name" value="Glutathione synthetase ATP-binding domain-like"/>
    <property type="match status" value="2"/>
</dbReference>
<dbReference type="HAMAP" id="MF_01210_A">
    <property type="entry name" value="CPSase_L_chain_A"/>
    <property type="match status" value="1"/>
</dbReference>
<feature type="binding site" evidence="16">
    <location>
        <position position="785"/>
    </location>
    <ligand>
        <name>ATP</name>
        <dbReference type="ChEBI" id="CHEBI:30616"/>
        <label>2</label>
    </ligand>
</feature>
<evidence type="ECO:0000256" key="2">
    <source>
        <dbReference type="ARBA" id="ARBA00004812"/>
    </source>
</evidence>
<dbReference type="NCBIfam" id="NF009455">
    <property type="entry name" value="PRK12815.1"/>
    <property type="match status" value="1"/>
</dbReference>
<keyword evidence="8" id="KW-0479">Metal-binding</keyword>
<keyword evidence="10 16" id="KW-0547">Nucleotide-binding</keyword>
<dbReference type="InterPro" id="IPR011607">
    <property type="entry name" value="MGS-like_dom"/>
</dbReference>
<dbReference type="PROSITE" id="PS00867">
    <property type="entry name" value="CPSASE_2"/>
    <property type="match status" value="1"/>
</dbReference>
<organism evidence="19 20">
    <name type="scientific">candidate division MSBL1 archaeon SCGC-AAA382F02</name>
    <dbReference type="NCBI Taxonomy" id="1698282"/>
    <lineage>
        <taxon>Archaea</taxon>
        <taxon>Methanobacteriati</taxon>
        <taxon>Methanobacteriota</taxon>
        <taxon>candidate division MSBL1</taxon>
    </lineage>
</organism>